<feature type="transmembrane region" description="Helical" evidence="2">
    <location>
        <begin position="52"/>
        <end position="71"/>
    </location>
</feature>
<keyword evidence="4" id="KW-1185">Reference proteome</keyword>
<keyword evidence="2" id="KW-0812">Transmembrane</keyword>
<dbReference type="EMBL" id="ML220169">
    <property type="protein sequence ID" value="TGZ76682.1"/>
    <property type="molecule type" value="Genomic_DNA"/>
</dbReference>
<keyword evidence="2" id="KW-1133">Transmembrane helix</keyword>
<accession>A0A4S2MIP5</accession>
<dbReference type="Proteomes" id="UP000298138">
    <property type="component" value="Unassembled WGS sequence"/>
</dbReference>
<keyword evidence="2" id="KW-0472">Membrane</keyword>
<feature type="region of interest" description="Disordered" evidence="1">
    <location>
        <begin position="1"/>
        <end position="28"/>
    </location>
</feature>
<evidence type="ECO:0000256" key="1">
    <source>
        <dbReference type="SAM" id="MobiDB-lite"/>
    </source>
</evidence>
<gene>
    <name evidence="3" type="ORF">EX30DRAFT_344700</name>
</gene>
<protein>
    <submittedName>
        <fullName evidence="3">Uncharacterized protein</fullName>
    </submittedName>
</protein>
<evidence type="ECO:0000256" key="2">
    <source>
        <dbReference type="SAM" id="Phobius"/>
    </source>
</evidence>
<evidence type="ECO:0000313" key="4">
    <source>
        <dbReference type="Proteomes" id="UP000298138"/>
    </source>
</evidence>
<sequence>MPPTASPNPHALTSPQSLRHKPSRPGHLDIWPRAAAALTMAFPAREHGGRRGGVALGAVVRLCISLGVACITRQKRVAGMKGK</sequence>
<reference evidence="3 4" key="1">
    <citation type="submission" date="2019-04" db="EMBL/GenBank/DDBJ databases">
        <title>Comparative genomics and transcriptomics to analyze fruiting body development in filamentous ascomycetes.</title>
        <authorList>
            <consortium name="DOE Joint Genome Institute"/>
            <person name="Lutkenhaus R."/>
            <person name="Traeger S."/>
            <person name="Breuer J."/>
            <person name="Kuo A."/>
            <person name="Lipzen A."/>
            <person name="Pangilinan J."/>
            <person name="Dilworth D."/>
            <person name="Sandor L."/>
            <person name="Poggeler S."/>
            <person name="Barry K."/>
            <person name="Grigoriev I.V."/>
            <person name="Nowrousian M."/>
        </authorList>
    </citation>
    <scope>NUCLEOTIDE SEQUENCE [LARGE SCALE GENOMIC DNA]</scope>
    <source>
        <strain evidence="3 4">CBS 389.68</strain>
    </source>
</reference>
<organism evidence="3 4">
    <name type="scientific">Ascodesmis nigricans</name>
    <dbReference type="NCBI Taxonomy" id="341454"/>
    <lineage>
        <taxon>Eukaryota</taxon>
        <taxon>Fungi</taxon>
        <taxon>Dikarya</taxon>
        <taxon>Ascomycota</taxon>
        <taxon>Pezizomycotina</taxon>
        <taxon>Pezizomycetes</taxon>
        <taxon>Pezizales</taxon>
        <taxon>Ascodesmidaceae</taxon>
        <taxon>Ascodesmis</taxon>
    </lineage>
</organism>
<evidence type="ECO:0000313" key="3">
    <source>
        <dbReference type="EMBL" id="TGZ76682.1"/>
    </source>
</evidence>
<dbReference type="AlphaFoldDB" id="A0A4S2MIP5"/>
<dbReference type="InParanoid" id="A0A4S2MIP5"/>
<proteinExistence type="predicted"/>
<name>A0A4S2MIP5_9PEZI</name>